<proteinExistence type="predicted"/>
<organism evidence="1 3">
    <name type="scientific">Streptomyces coelicoflavus</name>
    <dbReference type="NCBI Taxonomy" id="285562"/>
    <lineage>
        <taxon>Bacteria</taxon>
        <taxon>Bacillati</taxon>
        <taxon>Actinomycetota</taxon>
        <taxon>Actinomycetes</taxon>
        <taxon>Kitasatosporales</taxon>
        <taxon>Streptomycetaceae</taxon>
        <taxon>Streptomyces</taxon>
    </lineage>
</organism>
<dbReference type="RefSeq" id="WP_164141054.1">
    <property type="nucleotide sequence ID" value="NZ_JAAGMB010000445.1"/>
</dbReference>
<evidence type="ECO:0000313" key="2">
    <source>
        <dbReference type="EMBL" id="NEB20743.1"/>
    </source>
</evidence>
<reference evidence="1 3" key="1">
    <citation type="submission" date="2020-01" db="EMBL/GenBank/DDBJ databases">
        <title>Insect and environment-associated Actinomycetes.</title>
        <authorList>
            <person name="Currrie C."/>
            <person name="Chevrette M."/>
            <person name="Carlson C."/>
            <person name="Stubbendieck R."/>
            <person name="Wendt-Pienkowski E."/>
        </authorList>
    </citation>
    <scope>NUCLEOTIDE SEQUENCE [LARGE SCALE GENOMIC DNA]</scope>
    <source>
        <strain evidence="1 3">SID14172</strain>
    </source>
</reference>
<evidence type="ECO:0000313" key="1">
    <source>
        <dbReference type="EMBL" id="NEB18748.1"/>
    </source>
</evidence>
<dbReference type="AlphaFoldDB" id="A0A6N9UM51"/>
<name>A0A6N9UM51_9ACTN</name>
<comment type="caution">
    <text evidence="1">The sequence shown here is derived from an EMBL/GenBank/DDBJ whole genome shotgun (WGS) entry which is preliminary data.</text>
</comment>
<evidence type="ECO:0000313" key="3">
    <source>
        <dbReference type="Proteomes" id="UP000469545"/>
    </source>
</evidence>
<sequence length="187" mass="21526">MDRDEVMTDALADKVLGGRIGGAINLPFQWKQKNAPRRPTAPIHIEAHTPVRTDLPCRLELRFRIGLDKPWEYSLILLQPGSRTVLRRLDVRGTHIDRETGEEYINRTHKHKWSEQRGNKDVYAPNDIRHSPGPVLDATLAVMDEEYDRVVYDFVHECRMSIGGGYLWVPPTPPRPATTFEGFEEYP</sequence>
<dbReference type="Proteomes" id="UP000469545">
    <property type="component" value="Unassembled WGS sequence"/>
</dbReference>
<keyword evidence="3" id="KW-1185">Reference proteome</keyword>
<dbReference type="EMBL" id="JAAGMB010000445">
    <property type="protein sequence ID" value="NEB18748.1"/>
    <property type="molecule type" value="Genomic_DNA"/>
</dbReference>
<dbReference type="EMBL" id="JAAGMB010000681">
    <property type="protein sequence ID" value="NEB20743.1"/>
    <property type="molecule type" value="Genomic_DNA"/>
</dbReference>
<gene>
    <name evidence="1" type="ORF">G3I46_19905</name>
    <name evidence="2" type="ORF">G3I46_30310</name>
</gene>
<protein>
    <submittedName>
        <fullName evidence="1">Uncharacterized protein</fullName>
    </submittedName>
</protein>
<accession>A0A6N9UM51</accession>